<dbReference type="eggNOG" id="arCOG06276">
    <property type="taxonomic scope" value="Archaea"/>
</dbReference>
<name>L0JR09_NATP1</name>
<dbReference type="HOGENOM" id="CLU_2340259_0_0_2"/>
<geneLocation type="plasmid" evidence="1 3">
    <name>pNATPE01</name>
</geneLocation>
<keyword evidence="4" id="KW-1185">Reference proteome</keyword>
<organism evidence="1 3">
    <name type="scientific">Natrinema pellirubrum (strain DSM 15624 / CIP 106293 / JCM 10476 / NCIMB 786 / 157)</name>
    <dbReference type="NCBI Taxonomy" id="797303"/>
    <lineage>
        <taxon>Archaea</taxon>
        <taxon>Methanobacteriati</taxon>
        <taxon>Methanobacteriota</taxon>
        <taxon>Stenosarchaea group</taxon>
        <taxon>Halobacteria</taxon>
        <taxon>Halobacteriales</taxon>
        <taxon>Natrialbaceae</taxon>
        <taxon>Natrinema</taxon>
    </lineage>
</organism>
<proteinExistence type="predicted"/>
<evidence type="ECO:0000313" key="4">
    <source>
        <dbReference type="Proteomes" id="UP000011593"/>
    </source>
</evidence>
<dbReference type="Proteomes" id="UP000010843">
    <property type="component" value="Plasmid pNATPE01"/>
</dbReference>
<evidence type="ECO:0000313" key="1">
    <source>
        <dbReference type="EMBL" id="AGB33689.1"/>
    </source>
</evidence>
<dbReference type="EMBL" id="AOIE01000134">
    <property type="protein sequence ID" value="ELY68195.1"/>
    <property type="molecule type" value="Genomic_DNA"/>
</dbReference>
<reference evidence="3" key="1">
    <citation type="submission" date="2012-02" db="EMBL/GenBank/DDBJ databases">
        <title>Complete sequence of plasmid 1 of Natrinema pellirubrum DSM 15624.</title>
        <authorList>
            <person name="Lucas S."/>
            <person name="Han J."/>
            <person name="Lapidus A."/>
            <person name="Cheng J.-F."/>
            <person name="Goodwin L."/>
            <person name="Pitluck S."/>
            <person name="Peters L."/>
            <person name="Teshima H."/>
            <person name="Detter J.C."/>
            <person name="Han C."/>
            <person name="Tapia R."/>
            <person name="Land M."/>
            <person name="Hauser L."/>
            <person name="Kyrpides N."/>
            <person name="Ivanova N."/>
            <person name="Pagani I."/>
            <person name="Sproer C."/>
            <person name="Anderson I."/>
            <person name="Woyke T."/>
        </authorList>
    </citation>
    <scope>NUCLEOTIDE SEQUENCE [LARGE SCALE GENOMIC DNA]</scope>
    <source>
        <strain evidence="3">DSM 15624 / JCM 10476 / NCIMB 786</strain>
        <plasmid evidence="3">pNATPE01</plasmid>
    </source>
</reference>
<reference evidence="1" key="2">
    <citation type="submission" date="2012-02" db="EMBL/GenBank/DDBJ databases">
        <title>Complete sequence of plasmid 1 of Natrinema pellirubrum DSM 15624.</title>
        <authorList>
            <consortium name="US DOE Joint Genome Institute"/>
            <person name="Lucas S."/>
            <person name="Han J."/>
            <person name="Lapidus A."/>
            <person name="Cheng J.-F."/>
            <person name="Goodwin L."/>
            <person name="Pitluck S."/>
            <person name="Peters L."/>
            <person name="Teshima H."/>
            <person name="Detter J.C."/>
            <person name="Han C."/>
            <person name="Tapia R."/>
            <person name="Land M."/>
            <person name="Hauser L."/>
            <person name="Kyrpides N."/>
            <person name="Ivanova N."/>
            <person name="Pagani I."/>
            <person name="Sproer C."/>
            <person name="Anderson I."/>
            <person name="Woyke T."/>
        </authorList>
    </citation>
    <scope>NUCLEOTIDE SEQUENCE</scope>
    <source>
        <strain evidence="1">DSM 15624</strain>
        <plasmid evidence="1">pNATPE01</plasmid>
    </source>
</reference>
<keyword evidence="1" id="KW-0614">Plasmid</keyword>
<dbReference type="KEGG" id="npe:Natpe_3938"/>
<evidence type="ECO:0000313" key="3">
    <source>
        <dbReference type="Proteomes" id="UP000010843"/>
    </source>
</evidence>
<dbReference type="Proteomes" id="UP000011593">
    <property type="component" value="Unassembled WGS sequence"/>
</dbReference>
<reference evidence="2 4" key="3">
    <citation type="journal article" date="2014" name="PLoS Genet.">
        <title>Phylogenetically driven sequencing of extremely halophilic archaea reveals strategies for static and dynamic osmo-response.</title>
        <authorList>
            <person name="Becker E.A."/>
            <person name="Seitzer P.M."/>
            <person name="Tritt A."/>
            <person name="Larsen D."/>
            <person name="Krusor M."/>
            <person name="Yao A.I."/>
            <person name="Wu D."/>
            <person name="Madern D."/>
            <person name="Eisen J.A."/>
            <person name="Darling A.E."/>
            <person name="Facciotti M.T."/>
        </authorList>
    </citation>
    <scope>NUCLEOTIDE SEQUENCE [LARGE SCALE GENOMIC DNA]</scope>
    <source>
        <strain evidence="2 4">DSM 15624</strain>
    </source>
</reference>
<dbReference type="EMBL" id="CP003373">
    <property type="protein sequence ID" value="AGB33689.1"/>
    <property type="molecule type" value="Genomic_DNA"/>
</dbReference>
<dbReference type="AlphaFoldDB" id="L0JR09"/>
<gene>
    <name evidence="1" type="ordered locus">Natpe_3938</name>
    <name evidence="2" type="ORF">C488_21297</name>
</gene>
<sequence length="97" mass="10421">MVIVPHADFQPDDGPLMLVDLDDVIDVRDDGTGMMTREAWDIIQSLGGYAEVSPSMTRSERKPIPLGVGVSDSMAWQSTRYYSSGGSTASNPASIIS</sequence>
<evidence type="ECO:0000313" key="2">
    <source>
        <dbReference type="EMBL" id="ELY68195.1"/>
    </source>
</evidence>
<accession>L0JR09</accession>
<protein>
    <submittedName>
        <fullName evidence="1">Uncharacterized protein</fullName>
    </submittedName>
</protein>